<dbReference type="PROSITE" id="PS50297">
    <property type="entry name" value="ANK_REP_REGION"/>
    <property type="match status" value="1"/>
</dbReference>
<dbReference type="PANTHER" id="PTHR24134:SF9">
    <property type="entry name" value="ANKYRIN REPEAT AND SOCS BOX PROTEIN 8"/>
    <property type="match status" value="1"/>
</dbReference>
<keyword evidence="1" id="KW-0677">Repeat</keyword>
<dbReference type="InterPro" id="IPR036770">
    <property type="entry name" value="Ankyrin_rpt-contain_sf"/>
</dbReference>
<sequence length="354" mass="40786">MSILESRAEIYPLCVLYVSRTSSSVRAPLSRSHRVLLDAKRIEKAENSLSEAVKEARIMSRSTRKNQKDEDFNLEGQLYVFFMTNALRNNNKLLLFATKKKNISSDRVRLINTCTGALSFRVGFWFDVNFTDESGYTHFHAACQFGCDEAVPGFLEHGQDPNCIWPETGDSALHIALNFAWSNDIMVLLLRLNQLVQVDARDKLGRTPLQWAVVSCSPYAVESLLNRGADLSSFSFPTSSQFDDYFETENHEDIRYKWKIACGFLAVIESLEKRGYELDRSDALIIMKLFDKYKLFGALEDLDEHWYDDEEFENEARKTMLNPDLSLYDLIHLRPQEAAKRLTCMDYCECPRNL</sequence>
<reference evidence="4 5" key="1">
    <citation type="submission" date="2020-02" db="EMBL/GenBank/DDBJ databases">
        <authorList>
            <person name="Ferguson B K."/>
        </authorList>
    </citation>
    <scope>NUCLEOTIDE SEQUENCE [LARGE SCALE GENOMIC DNA]</scope>
</reference>
<evidence type="ECO:0000256" key="2">
    <source>
        <dbReference type="ARBA" id="ARBA00023043"/>
    </source>
</evidence>
<evidence type="ECO:0000256" key="3">
    <source>
        <dbReference type="PROSITE-ProRule" id="PRU00023"/>
    </source>
</evidence>
<accession>A0A6H5IVE3</accession>
<gene>
    <name evidence="4" type="ORF">TBRA_LOCUS10589</name>
</gene>
<dbReference type="AlphaFoldDB" id="A0A6H5IVE3"/>
<dbReference type="PANTHER" id="PTHR24134">
    <property type="entry name" value="ANKYRIN REPEAT-CONTAINING PROTEIN DDB_G0279043"/>
    <property type="match status" value="1"/>
</dbReference>
<keyword evidence="5" id="KW-1185">Reference proteome</keyword>
<protein>
    <submittedName>
        <fullName evidence="4">Uncharacterized protein</fullName>
    </submittedName>
</protein>
<evidence type="ECO:0000313" key="4">
    <source>
        <dbReference type="EMBL" id="CAB0038822.1"/>
    </source>
</evidence>
<proteinExistence type="predicted"/>
<evidence type="ECO:0000256" key="1">
    <source>
        <dbReference type="ARBA" id="ARBA00022737"/>
    </source>
</evidence>
<dbReference type="SMART" id="SM00248">
    <property type="entry name" value="ANK"/>
    <property type="match status" value="3"/>
</dbReference>
<organism evidence="4 5">
    <name type="scientific">Trichogramma brassicae</name>
    <dbReference type="NCBI Taxonomy" id="86971"/>
    <lineage>
        <taxon>Eukaryota</taxon>
        <taxon>Metazoa</taxon>
        <taxon>Ecdysozoa</taxon>
        <taxon>Arthropoda</taxon>
        <taxon>Hexapoda</taxon>
        <taxon>Insecta</taxon>
        <taxon>Pterygota</taxon>
        <taxon>Neoptera</taxon>
        <taxon>Endopterygota</taxon>
        <taxon>Hymenoptera</taxon>
        <taxon>Apocrita</taxon>
        <taxon>Proctotrupomorpha</taxon>
        <taxon>Chalcidoidea</taxon>
        <taxon>Trichogrammatidae</taxon>
        <taxon>Trichogramma</taxon>
    </lineage>
</organism>
<dbReference type="SUPFAM" id="SSF48403">
    <property type="entry name" value="Ankyrin repeat"/>
    <property type="match status" value="1"/>
</dbReference>
<name>A0A6H5IVE3_9HYME</name>
<dbReference type="Proteomes" id="UP000479190">
    <property type="component" value="Unassembled WGS sequence"/>
</dbReference>
<dbReference type="Pfam" id="PF12796">
    <property type="entry name" value="Ank_2"/>
    <property type="match status" value="1"/>
</dbReference>
<dbReference type="EMBL" id="CADCXV010000928">
    <property type="protein sequence ID" value="CAB0038822.1"/>
    <property type="molecule type" value="Genomic_DNA"/>
</dbReference>
<feature type="repeat" description="ANK" evidence="3">
    <location>
        <begin position="204"/>
        <end position="236"/>
    </location>
</feature>
<dbReference type="Gene3D" id="1.25.40.20">
    <property type="entry name" value="Ankyrin repeat-containing domain"/>
    <property type="match status" value="1"/>
</dbReference>
<dbReference type="PROSITE" id="PS50088">
    <property type="entry name" value="ANK_REPEAT"/>
    <property type="match status" value="1"/>
</dbReference>
<keyword evidence="2 3" id="KW-0040">ANK repeat</keyword>
<evidence type="ECO:0000313" key="5">
    <source>
        <dbReference type="Proteomes" id="UP000479190"/>
    </source>
</evidence>
<dbReference type="OrthoDB" id="1711136at2759"/>
<dbReference type="InterPro" id="IPR002110">
    <property type="entry name" value="Ankyrin_rpt"/>
</dbReference>